<reference evidence="11" key="2">
    <citation type="submission" date="2025-08" db="UniProtKB">
        <authorList>
            <consortium name="Ensembl"/>
        </authorList>
    </citation>
    <scope>IDENTIFICATION</scope>
</reference>
<evidence type="ECO:0000256" key="8">
    <source>
        <dbReference type="ARBA" id="ARBA00023125"/>
    </source>
</evidence>
<proteinExistence type="inferred from homology"/>
<keyword evidence="5" id="KW-0863">Zinc-finger</keyword>
<keyword evidence="8" id="KW-0238">DNA-binding</keyword>
<keyword evidence="4" id="KW-0677">Repeat</keyword>
<sequence length="143" mass="15731">VSPEQAPPGLPGTPHLLNLSALPVSEGDSTDNYPIKTEGLVRHQCPYCSHTTNYPEVLWIHQRVLHRVDSSSSTAPKWAPCTNNLKVLKAGVSQWRRTGPPPFLEGKDCPALPAPKTQRTQPVSQAYPDATYNCSCFLLFPLE</sequence>
<evidence type="ECO:0000256" key="10">
    <source>
        <dbReference type="ARBA" id="ARBA00023242"/>
    </source>
</evidence>
<dbReference type="GO" id="GO:0005634">
    <property type="term" value="C:nucleus"/>
    <property type="evidence" value="ECO:0007669"/>
    <property type="project" value="UniProtKB-SubCell"/>
</dbReference>
<dbReference type="Proteomes" id="UP000472264">
    <property type="component" value="Chromosome 11"/>
</dbReference>
<protein>
    <recommendedName>
        <fullName evidence="13">C2H2-type domain-containing protein</fullName>
    </recommendedName>
</protein>
<dbReference type="GO" id="GO:0000981">
    <property type="term" value="F:DNA-binding transcription factor activity, RNA polymerase II-specific"/>
    <property type="evidence" value="ECO:0007669"/>
    <property type="project" value="TreeGrafter"/>
</dbReference>
<dbReference type="PANTHER" id="PTHR45925:SF3">
    <property type="entry name" value="ZINC FINGER PROTEIN 516"/>
    <property type="match status" value="1"/>
</dbReference>
<evidence type="ECO:0000256" key="1">
    <source>
        <dbReference type="ARBA" id="ARBA00004123"/>
    </source>
</evidence>
<keyword evidence="7" id="KW-0805">Transcription regulation</keyword>
<evidence type="ECO:0008006" key="13">
    <source>
        <dbReference type="Google" id="ProtNLM"/>
    </source>
</evidence>
<evidence type="ECO:0000256" key="5">
    <source>
        <dbReference type="ARBA" id="ARBA00022771"/>
    </source>
</evidence>
<evidence type="ECO:0000313" key="11">
    <source>
        <dbReference type="Ensembl" id="ENSENLP00000012336.1"/>
    </source>
</evidence>
<evidence type="ECO:0000256" key="4">
    <source>
        <dbReference type="ARBA" id="ARBA00022737"/>
    </source>
</evidence>
<accession>A0A665TZ30</accession>
<comment type="similarity">
    <text evidence="2">Belongs to the krueppel C2H2-type zinc-finger protein family.</text>
</comment>
<keyword evidence="12" id="KW-1185">Reference proteome</keyword>
<evidence type="ECO:0000256" key="2">
    <source>
        <dbReference type="ARBA" id="ARBA00006991"/>
    </source>
</evidence>
<evidence type="ECO:0000256" key="7">
    <source>
        <dbReference type="ARBA" id="ARBA00023015"/>
    </source>
</evidence>
<keyword evidence="6" id="KW-0862">Zinc</keyword>
<dbReference type="Ensembl" id="ENSENLT00000012851.1">
    <property type="protein sequence ID" value="ENSENLP00000012336.1"/>
    <property type="gene ID" value="ENSENLG00000005900.1"/>
</dbReference>
<reference evidence="11" key="1">
    <citation type="submission" date="2021-04" db="EMBL/GenBank/DDBJ databases">
        <authorList>
            <consortium name="Wellcome Sanger Institute Data Sharing"/>
        </authorList>
    </citation>
    <scope>NUCLEOTIDE SEQUENCE [LARGE SCALE GENOMIC DNA]</scope>
</reference>
<keyword evidence="3" id="KW-0479">Metal-binding</keyword>
<dbReference type="GO" id="GO:0008270">
    <property type="term" value="F:zinc ion binding"/>
    <property type="evidence" value="ECO:0007669"/>
    <property type="project" value="UniProtKB-KW"/>
</dbReference>
<dbReference type="PANTHER" id="PTHR45925">
    <property type="entry name" value="ZINC FINGER PROTEIN"/>
    <property type="match status" value="1"/>
</dbReference>
<evidence type="ECO:0000256" key="3">
    <source>
        <dbReference type="ARBA" id="ARBA00022723"/>
    </source>
</evidence>
<keyword evidence="10" id="KW-0539">Nucleus</keyword>
<dbReference type="AlphaFoldDB" id="A0A665TZ30"/>
<dbReference type="GO" id="GO:0000978">
    <property type="term" value="F:RNA polymerase II cis-regulatory region sequence-specific DNA binding"/>
    <property type="evidence" value="ECO:0007669"/>
    <property type="project" value="TreeGrafter"/>
</dbReference>
<dbReference type="InterPro" id="IPR051967">
    <property type="entry name" value="Krueppel_C2H2-ZF"/>
</dbReference>
<evidence type="ECO:0000313" key="12">
    <source>
        <dbReference type="Proteomes" id="UP000472264"/>
    </source>
</evidence>
<keyword evidence="9" id="KW-0804">Transcription</keyword>
<organism evidence="11 12">
    <name type="scientific">Echeneis naucrates</name>
    <name type="common">Live sharksucker</name>
    <dbReference type="NCBI Taxonomy" id="173247"/>
    <lineage>
        <taxon>Eukaryota</taxon>
        <taxon>Metazoa</taxon>
        <taxon>Chordata</taxon>
        <taxon>Craniata</taxon>
        <taxon>Vertebrata</taxon>
        <taxon>Euteleostomi</taxon>
        <taxon>Actinopterygii</taxon>
        <taxon>Neopterygii</taxon>
        <taxon>Teleostei</taxon>
        <taxon>Neoteleostei</taxon>
        <taxon>Acanthomorphata</taxon>
        <taxon>Carangaria</taxon>
        <taxon>Carangiformes</taxon>
        <taxon>Echeneidae</taxon>
        <taxon>Echeneis</taxon>
    </lineage>
</organism>
<name>A0A665TZ30_ECHNA</name>
<reference evidence="11" key="3">
    <citation type="submission" date="2025-09" db="UniProtKB">
        <authorList>
            <consortium name="Ensembl"/>
        </authorList>
    </citation>
    <scope>IDENTIFICATION</scope>
</reference>
<evidence type="ECO:0000256" key="9">
    <source>
        <dbReference type="ARBA" id="ARBA00023163"/>
    </source>
</evidence>
<evidence type="ECO:0000256" key="6">
    <source>
        <dbReference type="ARBA" id="ARBA00022833"/>
    </source>
</evidence>
<dbReference type="InParanoid" id="A0A665TZ30"/>
<comment type="subcellular location">
    <subcellularLocation>
        <location evidence="1">Nucleus</location>
    </subcellularLocation>
</comment>